<accession>A0A4E9D6G4</accession>
<dbReference type="InterPro" id="IPR040632">
    <property type="entry name" value="Sulfotransfer_4"/>
</dbReference>
<dbReference type="InterPro" id="IPR027417">
    <property type="entry name" value="P-loop_NTPase"/>
</dbReference>
<dbReference type="SUPFAM" id="SSF52540">
    <property type="entry name" value="P-loop containing nucleoside triphosphate hydrolases"/>
    <property type="match status" value="1"/>
</dbReference>
<protein>
    <submittedName>
        <fullName evidence="1">Uncharacterized protein</fullName>
    </submittedName>
</protein>
<sequence>MEFYERTEPVLPRPKPMKVLFLSFPRTGTTSTCAALKILGFRSYHFAEVLSNDANDHVQLWMKALRAKYEGVGKPVSREDFDEILWNYDSVSDEPCCLFVEELIAAYPEAKIVLTIRDRDQWLISMRKSILTILSWRSWTLLGYLDGFSLRYWTLLNYTTSVISKGTPAYKPEADPALLESFDEHIEKVRRLTPEGRLLEWHASHGWKPLCAFLDVEVPDLDFPHLNEPKSLVELRRDMYRSRVTVIGTKVAAAVALLLFGLRYTGHVSTNGLWS</sequence>
<dbReference type="PANTHER" id="PTHR36978:SF4">
    <property type="entry name" value="P-LOOP CONTAINING NUCLEOSIDE TRIPHOSPHATE HYDROLASE PROTEIN"/>
    <property type="match status" value="1"/>
</dbReference>
<reference evidence="1" key="1">
    <citation type="submission" date="2019-04" db="EMBL/GenBank/DDBJ databases">
        <authorList>
            <person name="Melise S."/>
            <person name="Noan J."/>
            <person name="Okalmin O."/>
        </authorList>
    </citation>
    <scope>NUCLEOTIDE SEQUENCE</scope>
    <source>
        <strain evidence="1">FN9</strain>
    </source>
</reference>
<dbReference type="PANTHER" id="PTHR36978">
    <property type="entry name" value="P-LOOP CONTAINING NUCLEOTIDE TRIPHOSPHATE HYDROLASE"/>
    <property type="match status" value="1"/>
</dbReference>
<dbReference type="AlphaFoldDB" id="A0A4E9D6G4"/>
<name>A0A4E9D6G4_GIBZA</name>
<dbReference type="Pfam" id="PF17784">
    <property type="entry name" value="Sulfotransfer_4"/>
    <property type="match status" value="1"/>
</dbReference>
<gene>
    <name evidence="1" type="ORF">FUG_LOCUS114792</name>
</gene>
<dbReference type="Gene3D" id="3.40.50.300">
    <property type="entry name" value="P-loop containing nucleotide triphosphate hydrolases"/>
    <property type="match status" value="1"/>
</dbReference>
<proteinExistence type="predicted"/>
<evidence type="ECO:0000313" key="1">
    <source>
        <dbReference type="EMBL" id="VIO54247.1"/>
    </source>
</evidence>
<organism evidence="1">
    <name type="scientific">Gibberella zeae</name>
    <name type="common">Wheat head blight fungus</name>
    <name type="synonym">Fusarium graminearum</name>
    <dbReference type="NCBI Taxonomy" id="5518"/>
    <lineage>
        <taxon>Eukaryota</taxon>
        <taxon>Fungi</taxon>
        <taxon>Dikarya</taxon>
        <taxon>Ascomycota</taxon>
        <taxon>Pezizomycotina</taxon>
        <taxon>Sordariomycetes</taxon>
        <taxon>Hypocreomycetidae</taxon>
        <taxon>Hypocreales</taxon>
        <taxon>Nectriaceae</taxon>
        <taxon>Fusarium</taxon>
    </lineage>
</organism>
<dbReference type="EMBL" id="CAAKMV010000088">
    <property type="protein sequence ID" value="VIO54247.1"/>
    <property type="molecule type" value="Genomic_DNA"/>
</dbReference>